<name>A0A0D0DGV6_9AGAM</name>
<protein>
    <submittedName>
        <fullName evidence="2">Uncharacterized protein</fullName>
    </submittedName>
</protein>
<reference evidence="2 3" key="1">
    <citation type="submission" date="2014-04" db="EMBL/GenBank/DDBJ databases">
        <authorList>
            <consortium name="DOE Joint Genome Institute"/>
            <person name="Kuo A."/>
            <person name="Kohler A."/>
            <person name="Jargeat P."/>
            <person name="Nagy L.G."/>
            <person name="Floudas D."/>
            <person name="Copeland A."/>
            <person name="Barry K.W."/>
            <person name="Cichocki N."/>
            <person name="Veneault-Fourrey C."/>
            <person name="LaButti K."/>
            <person name="Lindquist E.A."/>
            <person name="Lipzen A."/>
            <person name="Lundell T."/>
            <person name="Morin E."/>
            <person name="Murat C."/>
            <person name="Sun H."/>
            <person name="Tunlid A."/>
            <person name="Henrissat B."/>
            <person name="Grigoriev I.V."/>
            <person name="Hibbett D.S."/>
            <person name="Martin F."/>
            <person name="Nordberg H.P."/>
            <person name="Cantor M.N."/>
            <person name="Hua S.X."/>
        </authorList>
    </citation>
    <scope>NUCLEOTIDE SEQUENCE [LARGE SCALE GENOMIC DNA]</scope>
    <source>
        <strain evidence="2 3">Ve08.2h10</strain>
    </source>
</reference>
<evidence type="ECO:0000313" key="2">
    <source>
        <dbReference type="EMBL" id="KIK80554.1"/>
    </source>
</evidence>
<evidence type="ECO:0000256" key="1">
    <source>
        <dbReference type="SAM" id="MobiDB-lite"/>
    </source>
</evidence>
<proteinExistence type="predicted"/>
<dbReference type="STRING" id="930991.A0A0D0DGV6"/>
<dbReference type="PANTHER" id="PTHR33050:SF7">
    <property type="entry name" value="RIBONUCLEASE H"/>
    <property type="match status" value="1"/>
</dbReference>
<feature type="region of interest" description="Disordered" evidence="1">
    <location>
        <begin position="1"/>
        <end position="47"/>
    </location>
</feature>
<accession>A0A0D0DGV6</accession>
<dbReference type="AlphaFoldDB" id="A0A0D0DGV6"/>
<sequence length="755" mass="84054">MTYTPSKKDQVSLRRETTNNCAPTGRDLRAVPSPTTPFTTAQDVAPHPTAHTDALALKTHSLPTPYKHDVWERVIHNSNLAPHFAHLLNSFHSGFKIDFPPIAHVQTPPNNESVNVYKDAFSQILNKEISKSRYIGPFSALHLSSIIGPFQSSPLSIIPKPGCPSKFRLVQNFSYPITPSPQSPNPSINSQINTENFPASWGKFSIIYLLISCLPPGSEVATRDIAEAYRRIPLHPSQWPSRVIQAVDDQFFIDTCLAFGASPLAGVYGEVADAGAKIFRSKGIGPLNKWVDDHIFIRIKREHMINYNMSQALWCHQIVSAEGLRRSGSRIWLPGAETHDGIHEEFNEDCTNPIRDLSQDSPHSPHDAQSTYNMSDIDAISETLGIPWEVSKDQPFRPLTIYIGFKWDLEAQIVSLAPEKVTKYLEAIHSWNAHATHTLKDVKQLYGKLLHVCAVIPRGQAYLTGLEHMLSTCSDQPFMPHHPIESLVNDLEWWCTRLTHGDVQCPIKPPSPYADHQAFSDASSSMGIGIVIGNRWAEAVGFELLIRTLDQVVSKKDYFTIFGDNTGIVEGWWNGRHHNTETNQIFRRVHDFLTEASHILNIRAKYIPSASNPADGPSRGIFPPRSLLLPRIALSHPLLSLIIDVVDLPASPGPYANAQPRIPATASDIFKYRCDSETCKLRENHSTLEDNAIRETLTQKWMGLQLACPSADSASGRKALRAFTQPPSPSLVLSVSPCIYCYGTITTLCYICLSV</sequence>
<dbReference type="EMBL" id="KN825989">
    <property type="protein sequence ID" value="KIK80554.1"/>
    <property type="molecule type" value="Genomic_DNA"/>
</dbReference>
<evidence type="ECO:0000313" key="3">
    <source>
        <dbReference type="Proteomes" id="UP000054538"/>
    </source>
</evidence>
<gene>
    <name evidence="2" type="ORF">PAXRUDRAFT_158369</name>
</gene>
<keyword evidence="3" id="KW-1185">Reference proteome</keyword>
<reference evidence="3" key="2">
    <citation type="submission" date="2015-01" db="EMBL/GenBank/DDBJ databases">
        <title>Evolutionary Origins and Diversification of the Mycorrhizal Mutualists.</title>
        <authorList>
            <consortium name="DOE Joint Genome Institute"/>
            <consortium name="Mycorrhizal Genomics Consortium"/>
            <person name="Kohler A."/>
            <person name="Kuo A."/>
            <person name="Nagy L.G."/>
            <person name="Floudas D."/>
            <person name="Copeland A."/>
            <person name="Barry K.W."/>
            <person name="Cichocki N."/>
            <person name="Veneault-Fourrey C."/>
            <person name="LaButti K."/>
            <person name="Lindquist E.A."/>
            <person name="Lipzen A."/>
            <person name="Lundell T."/>
            <person name="Morin E."/>
            <person name="Murat C."/>
            <person name="Riley R."/>
            <person name="Ohm R."/>
            <person name="Sun H."/>
            <person name="Tunlid A."/>
            <person name="Henrissat B."/>
            <person name="Grigoriev I.V."/>
            <person name="Hibbett D.S."/>
            <person name="Martin F."/>
        </authorList>
    </citation>
    <scope>NUCLEOTIDE SEQUENCE [LARGE SCALE GENOMIC DNA]</scope>
    <source>
        <strain evidence="3">Ve08.2h10</strain>
    </source>
</reference>
<organism evidence="2 3">
    <name type="scientific">Paxillus rubicundulus Ve08.2h10</name>
    <dbReference type="NCBI Taxonomy" id="930991"/>
    <lineage>
        <taxon>Eukaryota</taxon>
        <taxon>Fungi</taxon>
        <taxon>Dikarya</taxon>
        <taxon>Basidiomycota</taxon>
        <taxon>Agaricomycotina</taxon>
        <taxon>Agaricomycetes</taxon>
        <taxon>Agaricomycetidae</taxon>
        <taxon>Boletales</taxon>
        <taxon>Paxilineae</taxon>
        <taxon>Paxillaceae</taxon>
        <taxon>Paxillus</taxon>
    </lineage>
</organism>
<dbReference type="HOGENOM" id="CLU_003292_8_2_1"/>
<feature type="compositionally biased region" description="Basic and acidic residues" evidence="1">
    <location>
        <begin position="1"/>
        <end position="17"/>
    </location>
</feature>
<dbReference type="Proteomes" id="UP000054538">
    <property type="component" value="Unassembled WGS sequence"/>
</dbReference>
<dbReference type="InterPro" id="IPR052055">
    <property type="entry name" value="Hepadnavirus_pol/RT"/>
</dbReference>
<dbReference type="PANTHER" id="PTHR33050">
    <property type="entry name" value="REVERSE TRANSCRIPTASE DOMAIN-CONTAINING PROTEIN"/>
    <property type="match status" value="1"/>
</dbReference>
<dbReference type="OrthoDB" id="2616143at2759"/>
<dbReference type="InParanoid" id="A0A0D0DGV6"/>